<accession>A0A3M7GC10</accession>
<evidence type="ECO:0000313" key="2">
    <source>
        <dbReference type="EMBL" id="RMY98685.1"/>
    </source>
</evidence>
<proteinExistence type="predicted"/>
<reference evidence="2 3" key="1">
    <citation type="journal article" date="2018" name="BMC Genomics">
        <title>Genomic evidence for intraspecific hybridization in a clonal and extremely halotolerant yeast.</title>
        <authorList>
            <person name="Gostincar C."/>
            <person name="Stajich J.E."/>
            <person name="Zupancic J."/>
            <person name="Zalar P."/>
            <person name="Gunde-Cimerman N."/>
        </authorList>
    </citation>
    <scope>NUCLEOTIDE SEQUENCE [LARGE SCALE GENOMIC DNA]</scope>
    <source>
        <strain evidence="2 3">EXF-10513</strain>
    </source>
</reference>
<name>A0A3M7GC10_HORWE</name>
<gene>
    <name evidence="2" type="ORF">D0864_04292</name>
</gene>
<protein>
    <submittedName>
        <fullName evidence="2">Uncharacterized protein</fullName>
    </submittedName>
</protein>
<comment type="caution">
    <text evidence="2">The sequence shown here is derived from an EMBL/GenBank/DDBJ whole genome shotgun (WGS) entry which is preliminary data.</text>
</comment>
<sequence length="282" mass="31620">MACATPQCDDDVAEPTALASFRSRQRMSIRFIAPYNGYTNAESSTATKAPRSDVVGDSAASPFNEFGTTTEAKIDCPSDCRLLVLSFEPDQIVDSSFGSWFHLPVEDTVHSLVRCHGTVEVQNSCRCESGWIQNSVLPGTKPAWSVDLPTPVAKDRKPDLRTRPTRLAYREYEKFFVAYMRIVKARGWSQIEIQFARTFGQPRGKVGLTSMYYRLRKEWALPEVHESQAEDKEAEFMAIRSHAANFSHDILAQFGYEDPRKASNPAPTHIKIVDTPPNLALP</sequence>
<organism evidence="2 3">
    <name type="scientific">Hortaea werneckii</name>
    <name type="common">Black yeast</name>
    <name type="synonym">Cladosporium werneckii</name>
    <dbReference type="NCBI Taxonomy" id="91943"/>
    <lineage>
        <taxon>Eukaryota</taxon>
        <taxon>Fungi</taxon>
        <taxon>Dikarya</taxon>
        <taxon>Ascomycota</taxon>
        <taxon>Pezizomycotina</taxon>
        <taxon>Dothideomycetes</taxon>
        <taxon>Dothideomycetidae</taxon>
        <taxon>Mycosphaerellales</taxon>
        <taxon>Teratosphaeriaceae</taxon>
        <taxon>Hortaea</taxon>
    </lineage>
</organism>
<evidence type="ECO:0000313" key="3">
    <source>
        <dbReference type="Proteomes" id="UP000269539"/>
    </source>
</evidence>
<dbReference type="AlphaFoldDB" id="A0A3M7GC10"/>
<evidence type="ECO:0000256" key="1">
    <source>
        <dbReference type="SAM" id="MobiDB-lite"/>
    </source>
</evidence>
<feature type="region of interest" description="Disordered" evidence="1">
    <location>
        <begin position="261"/>
        <end position="282"/>
    </location>
</feature>
<dbReference type="EMBL" id="QWIO01000364">
    <property type="protein sequence ID" value="RMY98685.1"/>
    <property type="molecule type" value="Genomic_DNA"/>
</dbReference>
<dbReference type="Proteomes" id="UP000269539">
    <property type="component" value="Unassembled WGS sequence"/>
</dbReference>